<keyword evidence="3" id="KW-1185">Reference proteome</keyword>
<proteinExistence type="predicted"/>
<feature type="compositionally biased region" description="Basic and acidic residues" evidence="1">
    <location>
        <begin position="50"/>
        <end position="72"/>
    </location>
</feature>
<evidence type="ECO:0000256" key="1">
    <source>
        <dbReference type="SAM" id="MobiDB-lite"/>
    </source>
</evidence>
<dbReference type="Proteomes" id="UP001153714">
    <property type="component" value="Chromosome 7"/>
</dbReference>
<dbReference type="AlphaFoldDB" id="A0A9N9RDU6"/>
<name>A0A9N9RDU6_9NEOP</name>
<feature type="compositionally biased region" description="Basic residues" evidence="1">
    <location>
        <begin position="97"/>
        <end position="119"/>
    </location>
</feature>
<evidence type="ECO:0000313" key="3">
    <source>
        <dbReference type="Proteomes" id="UP001153714"/>
    </source>
</evidence>
<organism evidence="2 3">
    <name type="scientific">Diatraea saccharalis</name>
    <name type="common">sugarcane borer</name>
    <dbReference type="NCBI Taxonomy" id="40085"/>
    <lineage>
        <taxon>Eukaryota</taxon>
        <taxon>Metazoa</taxon>
        <taxon>Ecdysozoa</taxon>
        <taxon>Arthropoda</taxon>
        <taxon>Hexapoda</taxon>
        <taxon>Insecta</taxon>
        <taxon>Pterygota</taxon>
        <taxon>Neoptera</taxon>
        <taxon>Endopterygota</taxon>
        <taxon>Lepidoptera</taxon>
        <taxon>Glossata</taxon>
        <taxon>Ditrysia</taxon>
        <taxon>Pyraloidea</taxon>
        <taxon>Crambidae</taxon>
        <taxon>Crambinae</taxon>
        <taxon>Diatraea</taxon>
    </lineage>
</organism>
<reference evidence="2" key="2">
    <citation type="submission" date="2022-10" db="EMBL/GenBank/DDBJ databases">
        <authorList>
            <consortium name="ENA_rothamsted_submissions"/>
            <consortium name="culmorum"/>
            <person name="King R."/>
        </authorList>
    </citation>
    <scope>NUCLEOTIDE SEQUENCE</scope>
</reference>
<gene>
    <name evidence="2" type="ORF">DIATSA_LOCUS12004</name>
</gene>
<evidence type="ECO:0000313" key="2">
    <source>
        <dbReference type="EMBL" id="CAG9794650.1"/>
    </source>
</evidence>
<feature type="region of interest" description="Disordered" evidence="1">
    <location>
        <begin position="50"/>
        <end position="123"/>
    </location>
</feature>
<sequence length="146" mass="16710">MANYTGNNTTMEMDITESSFVSTETSFDDSSYLSGLRNIRGRRSYKPLKEMTLRHLTEKHVRPDTSGTDRGHQHGLAADGAGRIRGHVRSRNAQTRARPHHRPRPRPHPRPRLPQRHRQGQQEVCRHVSRFTSFVASVRTLTAVCM</sequence>
<dbReference type="OrthoDB" id="7486957at2759"/>
<accession>A0A9N9RDU6</accession>
<dbReference type="EMBL" id="OU893338">
    <property type="protein sequence ID" value="CAG9794650.1"/>
    <property type="molecule type" value="Genomic_DNA"/>
</dbReference>
<protein>
    <submittedName>
        <fullName evidence="2">Uncharacterized protein</fullName>
    </submittedName>
</protein>
<reference evidence="2" key="1">
    <citation type="submission" date="2021-12" db="EMBL/GenBank/DDBJ databases">
        <authorList>
            <person name="King R."/>
        </authorList>
    </citation>
    <scope>NUCLEOTIDE SEQUENCE</scope>
</reference>